<dbReference type="Pfam" id="PF13411">
    <property type="entry name" value="MerR_1"/>
    <property type="match status" value="1"/>
</dbReference>
<accession>A0A8J3IQV6</accession>
<dbReference type="Gene3D" id="1.10.1660.10">
    <property type="match status" value="1"/>
</dbReference>
<dbReference type="InterPro" id="IPR010499">
    <property type="entry name" value="AraC_E-bd"/>
</dbReference>
<evidence type="ECO:0000256" key="2">
    <source>
        <dbReference type="ARBA" id="ARBA00023015"/>
    </source>
</evidence>
<evidence type="ECO:0000313" key="6">
    <source>
        <dbReference type="EMBL" id="GHO96943.1"/>
    </source>
</evidence>
<dbReference type="InterPro" id="IPR047057">
    <property type="entry name" value="MerR_fam"/>
</dbReference>
<evidence type="ECO:0000256" key="4">
    <source>
        <dbReference type="ARBA" id="ARBA00023163"/>
    </source>
</evidence>
<dbReference type="InterPro" id="IPR029442">
    <property type="entry name" value="GyrI-like"/>
</dbReference>
<evidence type="ECO:0000256" key="3">
    <source>
        <dbReference type="ARBA" id="ARBA00023125"/>
    </source>
</evidence>
<comment type="caution">
    <text evidence="6">The sequence shown here is derived from an EMBL/GenBank/DDBJ whole genome shotgun (WGS) entry which is preliminary data.</text>
</comment>
<dbReference type="PANTHER" id="PTHR30204">
    <property type="entry name" value="REDOX-CYCLING DRUG-SENSING TRANSCRIPTIONAL ACTIVATOR SOXR"/>
    <property type="match status" value="1"/>
</dbReference>
<dbReference type="EMBL" id="BNJK01000001">
    <property type="protein sequence ID" value="GHO96943.1"/>
    <property type="molecule type" value="Genomic_DNA"/>
</dbReference>
<dbReference type="Gene3D" id="3.20.80.10">
    <property type="entry name" value="Regulatory factor, effector binding domain"/>
    <property type="match status" value="1"/>
</dbReference>
<dbReference type="CDD" id="cd01107">
    <property type="entry name" value="HTH_BmrR"/>
    <property type="match status" value="1"/>
</dbReference>
<dbReference type="Proteomes" id="UP000597444">
    <property type="component" value="Unassembled WGS sequence"/>
</dbReference>
<dbReference type="SUPFAM" id="SSF55136">
    <property type="entry name" value="Probable bacterial effector-binding domain"/>
    <property type="match status" value="1"/>
</dbReference>
<dbReference type="SUPFAM" id="SSF46955">
    <property type="entry name" value="Putative DNA-binding domain"/>
    <property type="match status" value="1"/>
</dbReference>
<dbReference type="SMART" id="SM00871">
    <property type="entry name" value="AraC_E_bind"/>
    <property type="match status" value="1"/>
</dbReference>
<sequence>MFKIREFAEIAQVPMSTLRYYDEIGVFKPAAVDPETGYRFYSIDQLLQINRILALKDLGLELAQIVQFLDEEVSGEALQGMLRLRQAKLQQHIQAEQEQLARIEARLKYIDQSEGRSTPIVVLKAVNWYSIIAARTQVIGFEANRRYAEALLARIREREIKPTGPTLFLYHESGDVDFDVEVAVPVDPAQVRALGQGWDERVVVRELPDVSRMACTVYHGSPHAIVEAYQALGIWIQANGYHIAGPCRKLCLRWDGELNDYLTEIQYPVMLEQ</sequence>
<dbReference type="GO" id="GO:0003700">
    <property type="term" value="F:DNA-binding transcription factor activity"/>
    <property type="evidence" value="ECO:0007669"/>
    <property type="project" value="InterPro"/>
</dbReference>
<dbReference type="InterPro" id="IPR009061">
    <property type="entry name" value="DNA-bd_dom_put_sf"/>
</dbReference>
<dbReference type="AlphaFoldDB" id="A0A8J3IQV6"/>
<dbReference type="InterPro" id="IPR000551">
    <property type="entry name" value="MerR-type_HTH_dom"/>
</dbReference>
<keyword evidence="3" id="KW-0238">DNA-binding</keyword>
<organism evidence="6 7">
    <name type="scientific">Reticulibacter mediterranei</name>
    <dbReference type="NCBI Taxonomy" id="2778369"/>
    <lineage>
        <taxon>Bacteria</taxon>
        <taxon>Bacillati</taxon>
        <taxon>Chloroflexota</taxon>
        <taxon>Ktedonobacteria</taxon>
        <taxon>Ktedonobacterales</taxon>
        <taxon>Reticulibacteraceae</taxon>
        <taxon>Reticulibacter</taxon>
    </lineage>
</organism>
<reference evidence="6" key="1">
    <citation type="submission" date="2020-10" db="EMBL/GenBank/DDBJ databases">
        <title>Taxonomic study of unclassified bacteria belonging to the class Ktedonobacteria.</title>
        <authorList>
            <person name="Yabe S."/>
            <person name="Wang C.M."/>
            <person name="Zheng Y."/>
            <person name="Sakai Y."/>
            <person name="Cavaletti L."/>
            <person name="Monciardini P."/>
            <person name="Donadio S."/>
        </authorList>
    </citation>
    <scope>NUCLEOTIDE SEQUENCE</scope>
    <source>
        <strain evidence="6">ID150040</strain>
    </source>
</reference>
<evidence type="ECO:0000313" key="7">
    <source>
        <dbReference type="Proteomes" id="UP000597444"/>
    </source>
</evidence>
<dbReference type="Pfam" id="PF06445">
    <property type="entry name" value="GyrI-like"/>
    <property type="match status" value="1"/>
</dbReference>
<name>A0A8J3IQV6_9CHLR</name>
<dbReference type="PROSITE" id="PS50937">
    <property type="entry name" value="HTH_MERR_2"/>
    <property type="match status" value="1"/>
</dbReference>
<dbReference type="InterPro" id="IPR011256">
    <property type="entry name" value="Reg_factor_effector_dom_sf"/>
</dbReference>
<feature type="domain" description="HTH merR-type" evidence="5">
    <location>
        <begin position="1"/>
        <end position="71"/>
    </location>
</feature>
<dbReference type="GO" id="GO:0003677">
    <property type="term" value="F:DNA binding"/>
    <property type="evidence" value="ECO:0007669"/>
    <property type="project" value="UniProtKB-KW"/>
</dbReference>
<keyword evidence="1" id="KW-0678">Repressor</keyword>
<dbReference type="SMART" id="SM00422">
    <property type="entry name" value="HTH_MERR"/>
    <property type="match status" value="1"/>
</dbReference>
<keyword evidence="2" id="KW-0805">Transcription regulation</keyword>
<evidence type="ECO:0000259" key="5">
    <source>
        <dbReference type="PROSITE" id="PS50937"/>
    </source>
</evidence>
<dbReference type="PANTHER" id="PTHR30204:SF69">
    <property type="entry name" value="MERR-FAMILY TRANSCRIPTIONAL REGULATOR"/>
    <property type="match status" value="1"/>
</dbReference>
<gene>
    <name evidence="6" type="ORF">KSF_069910</name>
</gene>
<proteinExistence type="predicted"/>
<dbReference type="RefSeq" id="WP_220207530.1">
    <property type="nucleotide sequence ID" value="NZ_BNJK01000001.1"/>
</dbReference>
<keyword evidence="4" id="KW-0804">Transcription</keyword>
<keyword evidence="7" id="KW-1185">Reference proteome</keyword>
<evidence type="ECO:0000256" key="1">
    <source>
        <dbReference type="ARBA" id="ARBA00022491"/>
    </source>
</evidence>
<protein>
    <submittedName>
        <fullName evidence="6">MerR family transcriptional regulator</fullName>
    </submittedName>
</protein>